<dbReference type="PRINTS" id="PR01716">
    <property type="entry name" value="DEATHASSOCP3"/>
</dbReference>
<dbReference type="InterPro" id="IPR008092">
    <property type="entry name" value="Ribosomal_mS29_met"/>
</dbReference>
<evidence type="ECO:0000256" key="2">
    <source>
        <dbReference type="ARBA" id="ARBA00009863"/>
    </source>
</evidence>
<comment type="caution">
    <text evidence="8">The sequence shown here is derived from an EMBL/GenBank/DDBJ whole genome shotgun (WGS) entry which is preliminary data.</text>
</comment>
<keyword evidence="3" id="KW-0809">Transit peptide</keyword>
<protein>
    <recommendedName>
        <fullName evidence="7">Small ribosomal subunit protein mS29</fullName>
    </recommendedName>
</protein>
<proteinExistence type="inferred from homology"/>
<evidence type="ECO:0000256" key="3">
    <source>
        <dbReference type="ARBA" id="ARBA00022946"/>
    </source>
</evidence>
<dbReference type="AlphaFoldDB" id="A0AAV2TWD5"/>
<dbReference type="Proteomes" id="UP001497525">
    <property type="component" value="Unassembled WGS sequence"/>
</dbReference>
<evidence type="ECO:0000256" key="4">
    <source>
        <dbReference type="ARBA" id="ARBA00022980"/>
    </source>
</evidence>
<dbReference type="GO" id="GO:0005763">
    <property type="term" value="C:mitochondrial small ribosomal subunit"/>
    <property type="evidence" value="ECO:0007669"/>
    <property type="project" value="TreeGrafter"/>
</dbReference>
<dbReference type="InterPro" id="IPR019368">
    <property type="entry name" value="Ribosomal_mS29"/>
</dbReference>
<dbReference type="Pfam" id="PF10236">
    <property type="entry name" value="DAP3"/>
    <property type="match status" value="1"/>
</dbReference>
<evidence type="ECO:0000313" key="8">
    <source>
        <dbReference type="EMBL" id="CAL5141719.1"/>
    </source>
</evidence>
<keyword evidence="4" id="KW-0689">Ribosomal protein</keyword>
<evidence type="ECO:0000256" key="7">
    <source>
        <dbReference type="ARBA" id="ARBA00035140"/>
    </source>
</evidence>
<evidence type="ECO:0000313" key="9">
    <source>
        <dbReference type="Proteomes" id="UP001497525"/>
    </source>
</evidence>
<evidence type="ECO:0000256" key="6">
    <source>
        <dbReference type="ARBA" id="ARBA00023274"/>
    </source>
</evidence>
<gene>
    <name evidence="8" type="ORF">CDAUBV1_LOCUS17044</name>
</gene>
<dbReference type="PANTHER" id="PTHR12810:SF0">
    <property type="entry name" value="SMALL RIBOSOMAL SUBUNIT PROTEIN MS29"/>
    <property type="match status" value="1"/>
</dbReference>
<dbReference type="GO" id="GO:0003735">
    <property type="term" value="F:structural constituent of ribosome"/>
    <property type="evidence" value="ECO:0007669"/>
    <property type="project" value="TreeGrafter"/>
</dbReference>
<keyword evidence="5" id="KW-0496">Mitochondrion</keyword>
<organism evidence="8 9">
    <name type="scientific">Calicophoron daubneyi</name>
    <name type="common">Rumen fluke</name>
    <name type="synonym">Paramphistomum daubneyi</name>
    <dbReference type="NCBI Taxonomy" id="300641"/>
    <lineage>
        <taxon>Eukaryota</taxon>
        <taxon>Metazoa</taxon>
        <taxon>Spiralia</taxon>
        <taxon>Lophotrochozoa</taxon>
        <taxon>Platyhelminthes</taxon>
        <taxon>Trematoda</taxon>
        <taxon>Digenea</taxon>
        <taxon>Plagiorchiida</taxon>
        <taxon>Pronocephalata</taxon>
        <taxon>Paramphistomoidea</taxon>
        <taxon>Paramphistomidae</taxon>
        <taxon>Calicophoron</taxon>
    </lineage>
</organism>
<name>A0AAV2TWD5_CALDB</name>
<dbReference type="EMBL" id="CAXLJL010000933">
    <property type="protein sequence ID" value="CAL5141719.1"/>
    <property type="molecule type" value="Genomic_DNA"/>
</dbReference>
<evidence type="ECO:0000256" key="1">
    <source>
        <dbReference type="ARBA" id="ARBA00004173"/>
    </source>
</evidence>
<dbReference type="GO" id="GO:0006915">
    <property type="term" value="P:apoptotic process"/>
    <property type="evidence" value="ECO:0007669"/>
    <property type="project" value="InterPro"/>
</dbReference>
<dbReference type="PANTHER" id="PTHR12810">
    <property type="entry name" value="MITOCHONDRIAL 28S RIBOSOMAL PROTEIN S29"/>
    <property type="match status" value="1"/>
</dbReference>
<reference evidence="8" key="1">
    <citation type="submission" date="2024-06" db="EMBL/GenBank/DDBJ databases">
        <authorList>
            <person name="Liu X."/>
            <person name="Lenzi L."/>
            <person name="Haldenby T S."/>
            <person name="Uol C."/>
        </authorList>
    </citation>
    <scope>NUCLEOTIDE SEQUENCE</scope>
</reference>
<comment type="similarity">
    <text evidence="2">Belongs to the mitochondrion-specific ribosomal protein mS29 family.</text>
</comment>
<keyword evidence="6" id="KW-0687">Ribonucleoprotein</keyword>
<accession>A0AAV2TWD5</accession>
<evidence type="ECO:0000256" key="5">
    <source>
        <dbReference type="ARBA" id="ARBA00023128"/>
    </source>
</evidence>
<comment type="subcellular location">
    <subcellularLocation>
        <location evidence="1">Mitochondrion</location>
    </subcellularLocation>
</comment>
<sequence length="420" mass="47542">MNFQSCLQIRGLLSSVGKISGKRCLSTLGIDKVAPRVAATSPFEHFSQMSSVLGKFATYPKKEFLNFIAPFVKNELVQQLNVFNDFSLLLRQPTLSAMKDFHEIRRVQKGEATIRPTDGPPVLSSQTIPRFLAYGQPGCGISTMLAQLAHYAGTDHWLIFPFCNAEKWLDRCVDLTPSNDYHQEQHRPHAIGDIFDFPSRSADWLNKFLKLNEAFLQQVKPVTTRDVAWTKADITPAGTPWTELISFATARTKYSTDCIGILLREMRTLCSKPDGPPCLLVVDGVNFLWCRSTRLKDKTLQVKVTVDRLAIVNHLRRALRGDWRHGVILTSLNIRGAWPTDREKYTPGYLLGKSGFECMDPFIPIHVENYTNAELDACLRFYAENHWLTNPAAYTPLGRAEIAFLSDNNPHELDKIVAEW</sequence>